<accession>A0AAJ1TS43</accession>
<evidence type="ECO:0000313" key="2">
    <source>
        <dbReference type="Proteomes" id="UP001223420"/>
    </source>
</evidence>
<dbReference type="EMBL" id="JAUSWL010000011">
    <property type="protein sequence ID" value="MDQ0545891.1"/>
    <property type="molecule type" value="Genomic_DNA"/>
</dbReference>
<gene>
    <name evidence="1" type="ORF">QO001_004839</name>
</gene>
<protein>
    <submittedName>
        <fullName evidence="1">Uncharacterized protein</fullName>
    </submittedName>
</protein>
<proteinExistence type="predicted"/>
<dbReference type="Proteomes" id="UP001223420">
    <property type="component" value="Unassembled WGS sequence"/>
</dbReference>
<comment type="caution">
    <text evidence="1">The sequence shown here is derived from an EMBL/GenBank/DDBJ whole genome shotgun (WGS) entry which is preliminary data.</text>
</comment>
<reference evidence="1" key="1">
    <citation type="submission" date="2023-07" db="EMBL/GenBank/DDBJ databases">
        <title>Genomic Encyclopedia of Type Strains, Phase IV (KMG-IV): sequencing the most valuable type-strain genomes for metagenomic binning, comparative biology and taxonomic classification.</title>
        <authorList>
            <person name="Goeker M."/>
        </authorList>
    </citation>
    <scope>NUCLEOTIDE SEQUENCE</scope>
    <source>
        <strain evidence="1">DSM 19569</strain>
    </source>
</reference>
<dbReference type="AlphaFoldDB" id="A0AAJ1TS43"/>
<sequence length="59" mass="6293">MCLWHVARSTAATLAQKPEKQIKINDLLCIGVALTPKIGETMVRPLDGGVQPVSDPPAL</sequence>
<evidence type="ECO:0000313" key="1">
    <source>
        <dbReference type="EMBL" id="MDQ0545891.1"/>
    </source>
</evidence>
<name>A0AAJ1TS43_9HYPH</name>
<organism evidence="1 2">
    <name type="scientific">Methylobacterium brachiatum</name>
    <dbReference type="NCBI Taxonomy" id="269660"/>
    <lineage>
        <taxon>Bacteria</taxon>
        <taxon>Pseudomonadati</taxon>
        <taxon>Pseudomonadota</taxon>
        <taxon>Alphaproteobacteria</taxon>
        <taxon>Hyphomicrobiales</taxon>
        <taxon>Methylobacteriaceae</taxon>
        <taxon>Methylobacterium</taxon>
    </lineage>
</organism>